<keyword evidence="1" id="KW-0472">Membrane</keyword>
<dbReference type="PANTHER" id="PTHR46106">
    <property type="entry name" value="IA-2 PROTEIN TYROSINE PHOSPHATASE, ISOFORM C"/>
    <property type="match status" value="1"/>
</dbReference>
<dbReference type="PANTHER" id="PTHR46106:SF4">
    <property type="entry name" value="IA-2 PROTEIN TYROSINE PHOSPHATASE, ISOFORM C"/>
    <property type="match status" value="1"/>
</dbReference>
<organism evidence="2">
    <name type="scientific">Arion vulgaris</name>
    <dbReference type="NCBI Taxonomy" id="1028688"/>
    <lineage>
        <taxon>Eukaryota</taxon>
        <taxon>Metazoa</taxon>
        <taxon>Spiralia</taxon>
        <taxon>Lophotrochozoa</taxon>
        <taxon>Mollusca</taxon>
        <taxon>Gastropoda</taxon>
        <taxon>Heterobranchia</taxon>
        <taxon>Euthyneura</taxon>
        <taxon>Panpulmonata</taxon>
        <taxon>Eupulmonata</taxon>
        <taxon>Stylommatophora</taxon>
        <taxon>Helicina</taxon>
        <taxon>Arionoidea</taxon>
        <taxon>Arionidae</taxon>
        <taxon>Arion</taxon>
    </lineage>
</organism>
<keyword evidence="1" id="KW-0812">Transmembrane</keyword>
<dbReference type="EMBL" id="HACG01038077">
    <property type="protein sequence ID" value="CEK84942.1"/>
    <property type="molecule type" value="Transcribed_RNA"/>
</dbReference>
<keyword evidence="1" id="KW-1133">Transmembrane helix</keyword>
<dbReference type="GO" id="GO:0045202">
    <property type="term" value="C:synapse"/>
    <property type="evidence" value="ECO:0007669"/>
    <property type="project" value="TreeGrafter"/>
</dbReference>
<name>A0A0B7AWG7_9EUPU</name>
<evidence type="ECO:0000256" key="1">
    <source>
        <dbReference type="SAM" id="Phobius"/>
    </source>
</evidence>
<protein>
    <submittedName>
        <fullName evidence="2">Uncharacterized protein</fullName>
    </submittedName>
</protein>
<proteinExistence type="predicted"/>
<accession>A0A0B7AWG7</accession>
<dbReference type="GO" id="GO:0051046">
    <property type="term" value="P:regulation of secretion"/>
    <property type="evidence" value="ECO:0007669"/>
    <property type="project" value="TreeGrafter"/>
</dbReference>
<evidence type="ECO:0000313" key="2">
    <source>
        <dbReference type="EMBL" id="CEK84942.1"/>
    </source>
</evidence>
<dbReference type="GO" id="GO:0030141">
    <property type="term" value="C:secretory granule"/>
    <property type="evidence" value="ECO:0007669"/>
    <property type="project" value="InterPro"/>
</dbReference>
<sequence>MGALSGIYILLMVFIIGGHSFSPRIFNPFPLGTIGCLDSDVCESGYICTDDFAFGTCQNIFSSSINGKNTFQLSRNDISALEDEIARLSNAGFTWKDALTQCTLQNMLIELREGRMFKRYFCEEALNQEPQSFTEDTDSPNGRVFVKLLEPGDIPLDNILVQASDTESDADLFNNNKRDEIIQIHKYFDESRGQHKRDPYLVDAASVYQNADLSRHRLHRPRNIFLEQVKENDNNPFINNNEDRYEVSNPNPLTSVFLNSAQIPSLNKNKYNRLQNSIEEQDNKGEHVING</sequence>
<dbReference type="AlphaFoldDB" id="A0A0B7AWG7"/>
<feature type="transmembrane region" description="Helical" evidence="1">
    <location>
        <begin position="7"/>
        <end position="26"/>
    </location>
</feature>
<dbReference type="InterPro" id="IPR033522">
    <property type="entry name" value="IA-2/IA-2_beta"/>
</dbReference>
<reference evidence="2" key="1">
    <citation type="submission" date="2014-12" db="EMBL/GenBank/DDBJ databases">
        <title>Insight into the proteome of Arion vulgaris.</title>
        <authorList>
            <person name="Aradska J."/>
            <person name="Bulat T."/>
            <person name="Smidak R."/>
            <person name="Sarate P."/>
            <person name="Gangsoo J."/>
            <person name="Sialana F."/>
            <person name="Bilban M."/>
            <person name="Lubec G."/>
        </authorList>
    </citation>
    <scope>NUCLEOTIDE SEQUENCE</scope>
    <source>
        <tissue evidence="2">Skin</tissue>
    </source>
</reference>
<gene>
    <name evidence="2" type="primary">ORF145366</name>
</gene>